<dbReference type="HOGENOM" id="CLU_2942024_0_0_1"/>
<evidence type="ECO:0000313" key="1">
    <source>
        <dbReference type="EMBL" id="ETW81342.1"/>
    </source>
</evidence>
<proteinExistence type="predicted"/>
<dbReference type="EMBL" id="KI925458">
    <property type="protein sequence ID" value="ETW81342.1"/>
    <property type="molecule type" value="Genomic_DNA"/>
</dbReference>
<gene>
    <name evidence="1" type="ORF">HETIRDRAFT_173027</name>
</gene>
<sequence length="60" mass="6602">MSIPPIDGFISVENHASTYQDAGSRRCCNAGALVGRDDPVGTVMRSHCQCLHVFLPVWWV</sequence>
<protein>
    <submittedName>
        <fullName evidence="1">Uncharacterized protein</fullName>
    </submittedName>
</protein>
<dbReference type="GeneID" id="20668417"/>
<dbReference type="KEGG" id="hir:HETIRDRAFT_173027"/>
<evidence type="ECO:0000313" key="2">
    <source>
        <dbReference type="Proteomes" id="UP000030671"/>
    </source>
</evidence>
<dbReference type="Proteomes" id="UP000030671">
    <property type="component" value="Unassembled WGS sequence"/>
</dbReference>
<organism evidence="1 2">
    <name type="scientific">Heterobasidion irregulare (strain TC 32-1)</name>
    <dbReference type="NCBI Taxonomy" id="747525"/>
    <lineage>
        <taxon>Eukaryota</taxon>
        <taxon>Fungi</taxon>
        <taxon>Dikarya</taxon>
        <taxon>Basidiomycota</taxon>
        <taxon>Agaricomycotina</taxon>
        <taxon>Agaricomycetes</taxon>
        <taxon>Russulales</taxon>
        <taxon>Bondarzewiaceae</taxon>
        <taxon>Heterobasidion</taxon>
        <taxon>Heterobasidion annosum species complex</taxon>
    </lineage>
</organism>
<keyword evidence="2" id="KW-1185">Reference proteome</keyword>
<dbReference type="AlphaFoldDB" id="W4K693"/>
<dbReference type="RefSeq" id="XP_009546005.1">
    <property type="nucleotide sequence ID" value="XM_009547710.1"/>
</dbReference>
<accession>W4K693</accession>
<reference evidence="1 2" key="1">
    <citation type="journal article" date="2012" name="New Phytol.">
        <title>Insight into trade-off between wood decay and parasitism from the genome of a fungal forest pathogen.</title>
        <authorList>
            <person name="Olson A."/>
            <person name="Aerts A."/>
            <person name="Asiegbu F."/>
            <person name="Belbahri L."/>
            <person name="Bouzid O."/>
            <person name="Broberg A."/>
            <person name="Canback B."/>
            <person name="Coutinho P.M."/>
            <person name="Cullen D."/>
            <person name="Dalman K."/>
            <person name="Deflorio G."/>
            <person name="van Diepen L.T."/>
            <person name="Dunand C."/>
            <person name="Duplessis S."/>
            <person name="Durling M."/>
            <person name="Gonthier P."/>
            <person name="Grimwood J."/>
            <person name="Fossdal C.G."/>
            <person name="Hansson D."/>
            <person name="Henrissat B."/>
            <person name="Hietala A."/>
            <person name="Himmelstrand K."/>
            <person name="Hoffmeister D."/>
            <person name="Hogberg N."/>
            <person name="James T.Y."/>
            <person name="Karlsson M."/>
            <person name="Kohler A."/>
            <person name="Kues U."/>
            <person name="Lee Y.H."/>
            <person name="Lin Y.C."/>
            <person name="Lind M."/>
            <person name="Lindquist E."/>
            <person name="Lombard V."/>
            <person name="Lucas S."/>
            <person name="Lunden K."/>
            <person name="Morin E."/>
            <person name="Murat C."/>
            <person name="Park J."/>
            <person name="Raffaello T."/>
            <person name="Rouze P."/>
            <person name="Salamov A."/>
            <person name="Schmutz J."/>
            <person name="Solheim H."/>
            <person name="Stahlberg J."/>
            <person name="Velez H."/>
            <person name="de Vries R.P."/>
            <person name="Wiebenga A."/>
            <person name="Woodward S."/>
            <person name="Yakovlev I."/>
            <person name="Garbelotto M."/>
            <person name="Martin F."/>
            <person name="Grigoriev I.V."/>
            <person name="Stenlid J."/>
        </authorList>
    </citation>
    <scope>NUCLEOTIDE SEQUENCE [LARGE SCALE GENOMIC DNA]</scope>
    <source>
        <strain evidence="1 2">TC 32-1</strain>
    </source>
</reference>
<dbReference type="InParanoid" id="W4K693"/>
<name>W4K693_HETIT</name>